<sequence>MPLVLLWASYVETLGSYGFVCLKIEFLPEHPLVPGLHVFDEPGQKHWLKIKYEHLGELCYRCGRITHTTRKSTRPRRQDEGVELESVLSVGPWIRAREVVGKYYPEKKQNNGEDTTGKEKESDPEDLNDEHAHSGEVDAKAAEAISQEPQEEQQPTIRGDTTSKKRKVPDDEVRRSAEIIAKRVHQGWIELDGGIGPRNRQ</sequence>
<evidence type="ECO:0000313" key="4">
    <source>
        <dbReference type="Proteomes" id="UP001141552"/>
    </source>
</evidence>
<accession>A0A9Q0F1K3</accession>
<comment type="caution">
    <text evidence="3">The sequence shown here is derived from an EMBL/GenBank/DDBJ whole genome shotgun (WGS) entry which is preliminary data.</text>
</comment>
<proteinExistence type="predicted"/>
<name>A0A9Q0F1K3_9ROSI</name>
<keyword evidence="4" id="KW-1185">Reference proteome</keyword>
<organism evidence="3 4">
    <name type="scientific">Turnera subulata</name>
    <dbReference type="NCBI Taxonomy" id="218843"/>
    <lineage>
        <taxon>Eukaryota</taxon>
        <taxon>Viridiplantae</taxon>
        <taxon>Streptophyta</taxon>
        <taxon>Embryophyta</taxon>
        <taxon>Tracheophyta</taxon>
        <taxon>Spermatophyta</taxon>
        <taxon>Magnoliopsida</taxon>
        <taxon>eudicotyledons</taxon>
        <taxon>Gunneridae</taxon>
        <taxon>Pentapetalae</taxon>
        <taxon>rosids</taxon>
        <taxon>fabids</taxon>
        <taxon>Malpighiales</taxon>
        <taxon>Passifloraceae</taxon>
        <taxon>Turnera</taxon>
    </lineage>
</organism>
<dbReference type="InterPro" id="IPR025836">
    <property type="entry name" value="Zn_knuckle_CX2CX4HX4C"/>
</dbReference>
<feature type="compositionally biased region" description="Basic and acidic residues" evidence="1">
    <location>
        <begin position="129"/>
        <end position="141"/>
    </location>
</feature>
<feature type="domain" description="Zinc knuckle CX2CX4HX4C" evidence="2">
    <location>
        <begin position="32"/>
        <end position="70"/>
    </location>
</feature>
<dbReference type="AlphaFoldDB" id="A0A9Q0F1K3"/>
<dbReference type="Proteomes" id="UP001141552">
    <property type="component" value="Unassembled WGS sequence"/>
</dbReference>
<reference evidence="3" key="2">
    <citation type="journal article" date="2023" name="Plants (Basel)">
        <title>Annotation of the Turnera subulata (Passifloraceae) Draft Genome Reveals the S-Locus Evolved after the Divergence of Turneroideae from Passifloroideae in a Stepwise Manner.</title>
        <authorList>
            <person name="Henning P.M."/>
            <person name="Roalson E.H."/>
            <person name="Mir W."/>
            <person name="McCubbin A.G."/>
            <person name="Shore J.S."/>
        </authorList>
    </citation>
    <scope>NUCLEOTIDE SEQUENCE</scope>
    <source>
        <strain evidence="3">F60SS</strain>
    </source>
</reference>
<evidence type="ECO:0000259" key="2">
    <source>
        <dbReference type="Pfam" id="PF14392"/>
    </source>
</evidence>
<dbReference type="Pfam" id="PF14392">
    <property type="entry name" value="zf-CCHC_4"/>
    <property type="match status" value="1"/>
</dbReference>
<dbReference type="EMBL" id="JAKUCV010007554">
    <property type="protein sequence ID" value="KAJ4822882.1"/>
    <property type="molecule type" value="Genomic_DNA"/>
</dbReference>
<evidence type="ECO:0000256" key="1">
    <source>
        <dbReference type="SAM" id="MobiDB-lite"/>
    </source>
</evidence>
<feature type="compositionally biased region" description="Basic and acidic residues" evidence="1">
    <location>
        <begin position="105"/>
        <end position="121"/>
    </location>
</feature>
<reference evidence="3" key="1">
    <citation type="submission" date="2022-02" db="EMBL/GenBank/DDBJ databases">
        <authorList>
            <person name="Henning P.M."/>
            <person name="McCubbin A.G."/>
            <person name="Shore J.S."/>
        </authorList>
    </citation>
    <scope>NUCLEOTIDE SEQUENCE</scope>
    <source>
        <strain evidence="3">F60SS</strain>
        <tissue evidence="3">Leaves</tissue>
    </source>
</reference>
<protein>
    <recommendedName>
        <fullName evidence="2">Zinc knuckle CX2CX4HX4C domain-containing protein</fullName>
    </recommendedName>
</protein>
<evidence type="ECO:0000313" key="3">
    <source>
        <dbReference type="EMBL" id="KAJ4822882.1"/>
    </source>
</evidence>
<feature type="compositionally biased region" description="Basic and acidic residues" evidence="1">
    <location>
        <begin position="168"/>
        <end position="181"/>
    </location>
</feature>
<feature type="region of interest" description="Disordered" evidence="1">
    <location>
        <begin position="105"/>
        <end position="181"/>
    </location>
</feature>
<gene>
    <name evidence="3" type="ORF">Tsubulata_023549</name>
</gene>